<protein>
    <submittedName>
        <fullName evidence="4">Uncharacterized protein</fullName>
    </submittedName>
</protein>
<feature type="chain" id="PRO_5025395106" evidence="3">
    <location>
        <begin position="23"/>
        <end position="467"/>
    </location>
</feature>
<keyword evidence="3" id="KW-0732">Signal</keyword>
<accession>A0A6A6IDE4</accession>
<keyword evidence="2" id="KW-0472">Membrane</keyword>
<organism evidence="4 5">
    <name type="scientific">Trematosphaeria pertusa</name>
    <dbReference type="NCBI Taxonomy" id="390896"/>
    <lineage>
        <taxon>Eukaryota</taxon>
        <taxon>Fungi</taxon>
        <taxon>Dikarya</taxon>
        <taxon>Ascomycota</taxon>
        <taxon>Pezizomycotina</taxon>
        <taxon>Dothideomycetes</taxon>
        <taxon>Pleosporomycetidae</taxon>
        <taxon>Pleosporales</taxon>
        <taxon>Massarineae</taxon>
        <taxon>Trematosphaeriaceae</taxon>
        <taxon>Trematosphaeria</taxon>
    </lineage>
</organism>
<reference evidence="4" key="1">
    <citation type="journal article" date="2020" name="Stud. Mycol.">
        <title>101 Dothideomycetes genomes: a test case for predicting lifestyles and emergence of pathogens.</title>
        <authorList>
            <person name="Haridas S."/>
            <person name="Albert R."/>
            <person name="Binder M."/>
            <person name="Bloem J."/>
            <person name="Labutti K."/>
            <person name="Salamov A."/>
            <person name="Andreopoulos B."/>
            <person name="Baker S."/>
            <person name="Barry K."/>
            <person name="Bills G."/>
            <person name="Bluhm B."/>
            <person name="Cannon C."/>
            <person name="Castanera R."/>
            <person name="Culley D."/>
            <person name="Daum C."/>
            <person name="Ezra D."/>
            <person name="Gonzalez J."/>
            <person name="Henrissat B."/>
            <person name="Kuo A."/>
            <person name="Liang C."/>
            <person name="Lipzen A."/>
            <person name="Lutzoni F."/>
            <person name="Magnuson J."/>
            <person name="Mondo S."/>
            <person name="Nolan M."/>
            <person name="Ohm R."/>
            <person name="Pangilinan J."/>
            <person name="Park H.-J."/>
            <person name="Ramirez L."/>
            <person name="Alfaro M."/>
            <person name="Sun H."/>
            <person name="Tritt A."/>
            <person name="Yoshinaga Y."/>
            <person name="Zwiers L.-H."/>
            <person name="Turgeon B."/>
            <person name="Goodwin S."/>
            <person name="Spatafora J."/>
            <person name="Crous P."/>
            <person name="Grigoriev I."/>
        </authorList>
    </citation>
    <scope>NUCLEOTIDE SEQUENCE</scope>
    <source>
        <strain evidence="4">CBS 122368</strain>
    </source>
</reference>
<evidence type="ECO:0000256" key="1">
    <source>
        <dbReference type="SAM" id="MobiDB-lite"/>
    </source>
</evidence>
<name>A0A6A6IDE4_9PLEO</name>
<dbReference type="RefSeq" id="XP_033683598.1">
    <property type="nucleotide sequence ID" value="XM_033823803.1"/>
</dbReference>
<dbReference type="GeneID" id="54577133"/>
<evidence type="ECO:0000313" key="4">
    <source>
        <dbReference type="EMBL" id="KAF2248594.1"/>
    </source>
</evidence>
<dbReference type="Proteomes" id="UP000800094">
    <property type="component" value="Unassembled WGS sequence"/>
</dbReference>
<sequence>MRPASSHLSVALLLLLADGVVAAGDTTEFAFNLFSDLAPILALFGEQFARQFASESFTWLDHIIFACVPLGIITALTGAIRVQGPKFAKSFIGCARENRATPEIELMSSTSREVCEMFNGNGIIRTMGQPKIAQIIIFPDRYNHFKQNPNDPDQTCGIHTLQEAMSWFKRKSTDEKGSDLEKGSNPGSCSGSGDRKSSTSSTCNKASENEEAESPNPRKIGLPYSSFNFLGPPNLQLNVASGVSSPEQEEIELFTAATFALALQLALLVIAVVTVYHEPTKTSIRYKPPRYGLPCYIIGSVLLFTGMALCSYVIESSTSEVMWKRQSKGNQSADSQHAGAFARIFSWTMGRKPTTTRVGSRSPHLIWIQQSQRVSDQFFGSYVILGGPKRCVITSSRQEDVRDCEKSKTGKESLAPGVAPDSWSAKQRIDSMTQSESDMPEPVSAEDDEKVSFPRRHSITSSCASLG</sequence>
<feature type="region of interest" description="Disordered" evidence="1">
    <location>
        <begin position="403"/>
        <end position="467"/>
    </location>
</feature>
<feature type="transmembrane region" description="Helical" evidence="2">
    <location>
        <begin position="253"/>
        <end position="276"/>
    </location>
</feature>
<feature type="transmembrane region" description="Helical" evidence="2">
    <location>
        <begin position="296"/>
        <end position="314"/>
    </location>
</feature>
<evidence type="ECO:0000256" key="3">
    <source>
        <dbReference type="SAM" id="SignalP"/>
    </source>
</evidence>
<dbReference type="EMBL" id="ML987196">
    <property type="protein sequence ID" value="KAF2248594.1"/>
    <property type="molecule type" value="Genomic_DNA"/>
</dbReference>
<proteinExistence type="predicted"/>
<dbReference type="AlphaFoldDB" id="A0A6A6IDE4"/>
<keyword evidence="2" id="KW-0812">Transmembrane</keyword>
<feature type="signal peptide" evidence="3">
    <location>
        <begin position="1"/>
        <end position="22"/>
    </location>
</feature>
<evidence type="ECO:0000313" key="5">
    <source>
        <dbReference type="Proteomes" id="UP000800094"/>
    </source>
</evidence>
<keyword evidence="5" id="KW-1185">Reference proteome</keyword>
<evidence type="ECO:0000256" key="2">
    <source>
        <dbReference type="SAM" id="Phobius"/>
    </source>
</evidence>
<dbReference type="OrthoDB" id="194358at2759"/>
<gene>
    <name evidence="4" type="ORF">BU26DRAFT_428803</name>
</gene>
<keyword evidence="2" id="KW-1133">Transmembrane helix</keyword>
<feature type="compositionally biased region" description="Basic and acidic residues" evidence="1">
    <location>
        <begin position="171"/>
        <end position="182"/>
    </location>
</feature>
<feature type="region of interest" description="Disordered" evidence="1">
    <location>
        <begin position="170"/>
        <end position="218"/>
    </location>
</feature>
<feature type="transmembrane region" description="Helical" evidence="2">
    <location>
        <begin position="63"/>
        <end position="82"/>
    </location>
</feature>